<accession>A0A2L0UGN7</accession>
<dbReference type="RefSeq" id="WP_244185957.1">
    <property type="nucleotide sequence ID" value="NZ_CP024915.1"/>
</dbReference>
<evidence type="ECO:0000256" key="2">
    <source>
        <dbReference type="ARBA" id="ARBA00022759"/>
    </source>
</evidence>
<name>A0A2L0UGN7_9MICC</name>
<keyword evidence="2 7" id="KW-0255">Endonuclease</keyword>
<dbReference type="GO" id="GO:0006298">
    <property type="term" value="P:mismatch repair"/>
    <property type="evidence" value="ECO:0007669"/>
    <property type="project" value="InterPro"/>
</dbReference>
<evidence type="ECO:0000256" key="4">
    <source>
        <dbReference type="ARBA" id="ARBA00022801"/>
    </source>
</evidence>
<keyword evidence="5" id="KW-0234">DNA repair</keyword>
<evidence type="ECO:0000256" key="1">
    <source>
        <dbReference type="ARBA" id="ARBA00022722"/>
    </source>
</evidence>
<proteinExistence type="inferred from homology"/>
<comment type="similarity">
    <text evidence="6">Belongs to the Vsr family.</text>
</comment>
<evidence type="ECO:0000256" key="6">
    <source>
        <dbReference type="ARBA" id="ARBA00029466"/>
    </source>
</evidence>
<dbReference type="Gene3D" id="3.40.960.10">
    <property type="entry name" value="VSR Endonuclease"/>
    <property type="match status" value="1"/>
</dbReference>
<keyword evidence="4" id="KW-0378">Hydrolase</keyword>
<evidence type="ECO:0000256" key="5">
    <source>
        <dbReference type="ARBA" id="ARBA00023204"/>
    </source>
</evidence>
<organism evidence="7 8">
    <name type="scientific">Arthrobacter agilis</name>
    <dbReference type="NCBI Taxonomy" id="37921"/>
    <lineage>
        <taxon>Bacteria</taxon>
        <taxon>Bacillati</taxon>
        <taxon>Actinomycetota</taxon>
        <taxon>Actinomycetes</taxon>
        <taxon>Micrococcales</taxon>
        <taxon>Micrococcaceae</taxon>
        <taxon>Arthrobacter</taxon>
    </lineage>
</organism>
<dbReference type="GO" id="GO:0004519">
    <property type="term" value="F:endonuclease activity"/>
    <property type="evidence" value="ECO:0007669"/>
    <property type="project" value="UniProtKB-KW"/>
</dbReference>
<evidence type="ECO:0000313" key="8">
    <source>
        <dbReference type="Proteomes" id="UP000239187"/>
    </source>
</evidence>
<gene>
    <name evidence="7" type="ORF">CVO76_12760</name>
</gene>
<dbReference type="AlphaFoldDB" id="A0A2L0UGN7"/>
<reference evidence="7 8" key="1">
    <citation type="submission" date="2017-11" db="EMBL/GenBank/DDBJ databases">
        <title>Draft genome of Arthrobacter agilis strain UMCV2, a plant growth-promoting rhizobacterium and biocontrol capacity of phytopathogenic fungi.</title>
        <authorList>
            <person name="Martinez-Camara R."/>
            <person name="Santoyo G."/>
            <person name="Moreno-Hagelsieb G."/>
            <person name="Valencia-Cantero E."/>
        </authorList>
    </citation>
    <scope>NUCLEOTIDE SEQUENCE [LARGE SCALE GENOMIC DNA]</scope>
    <source>
        <strain evidence="7 8">UMCV2</strain>
    </source>
</reference>
<keyword evidence="1" id="KW-0540">Nuclease</keyword>
<dbReference type="GO" id="GO:0016787">
    <property type="term" value="F:hydrolase activity"/>
    <property type="evidence" value="ECO:0007669"/>
    <property type="project" value="UniProtKB-KW"/>
</dbReference>
<dbReference type="REBASE" id="233054">
    <property type="entry name" value="V.AagUMCV2ORF12755P"/>
</dbReference>
<dbReference type="Proteomes" id="UP000239187">
    <property type="component" value="Chromosome"/>
</dbReference>
<dbReference type="InterPro" id="IPR011335">
    <property type="entry name" value="Restrct_endonuc-II-like"/>
</dbReference>
<protein>
    <submittedName>
        <fullName evidence="7">Very short patch repair endonuclease</fullName>
    </submittedName>
</protein>
<dbReference type="Pfam" id="PF03852">
    <property type="entry name" value="Vsr"/>
    <property type="match status" value="1"/>
</dbReference>
<keyword evidence="3" id="KW-0227">DNA damage</keyword>
<evidence type="ECO:0000256" key="3">
    <source>
        <dbReference type="ARBA" id="ARBA00022763"/>
    </source>
</evidence>
<dbReference type="InterPro" id="IPR004603">
    <property type="entry name" value="DNA_mismatch_endonuc_vsr"/>
</dbReference>
<dbReference type="EMBL" id="CP024915">
    <property type="protein sequence ID" value="AUZ88409.1"/>
    <property type="molecule type" value="Genomic_DNA"/>
</dbReference>
<dbReference type="CDD" id="cd00221">
    <property type="entry name" value="Vsr"/>
    <property type="match status" value="1"/>
</dbReference>
<evidence type="ECO:0000313" key="7">
    <source>
        <dbReference type="EMBL" id="AUZ88409.1"/>
    </source>
</evidence>
<sequence length="183" mass="21021">MADTVDAATRSRMMSGIRGKNTKGEVLIRKGLHARGLRYRINARDLPGKPDVVLPRHHAVIFFNGCFWHQHDCPLFRWPKTREDFWREKLNRNRERDLRVIEELTAKGWRIGIVWECSLRAVRPDPTALLDEVAGWVRDDLSGQDGLGQSLARVAADEQVGRQIMEQHVKEWRAPDPASARPA</sequence>
<dbReference type="NCBIfam" id="TIGR00632">
    <property type="entry name" value="vsr"/>
    <property type="match status" value="1"/>
</dbReference>
<dbReference type="SUPFAM" id="SSF52980">
    <property type="entry name" value="Restriction endonuclease-like"/>
    <property type="match status" value="1"/>
</dbReference>